<accession>A0A133UP75</accession>
<evidence type="ECO:0000259" key="1">
    <source>
        <dbReference type="Pfam" id="PF01629"/>
    </source>
</evidence>
<dbReference type="EMBL" id="LHXS01000101">
    <property type="protein sequence ID" value="KXA95999.1"/>
    <property type="molecule type" value="Genomic_DNA"/>
</dbReference>
<reference evidence="2 3" key="1">
    <citation type="journal article" date="2016" name="Sci. Rep.">
        <title>Metabolic traits of an uncultured archaeal lineage -MSBL1- from brine pools of the Red Sea.</title>
        <authorList>
            <person name="Mwirichia R."/>
            <person name="Alam I."/>
            <person name="Rashid M."/>
            <person name="Vinu M."/>
            <person name="Ba-Alawi W."/>
            <person name="Anthony Kamau A."/>
            <person name="Kamanda Ngugi D."/>
            <person name="Goker M."/>
            <person name="Klenk H.P."/>
            <person name="Bajic V."/>
            <person name="Stingl U."/>
        </authorList>
    </citation>
    <scope>NUCLEOTIDE SEQUENCE [LARGE SCALE GENOMIC DNA]</scope>
    <source>
        <strain evidence="2">SCGC-AAA259I14</strain>
    </source>
</reference>
<protein>
    <recommendedName>
        <fullName evidence="1">DUF22 domain-containing protein</fullName>
    </recommendedName>
</protein>
<keyword evidence="3" id="KW-1185">Reference proteome</keyword>
<comment type="caution">
    <text evidence="2">The sequence shown here is derived from an EMBL/GenBank/DDBJ whole genome shotgun (WGS) entry which is preliminary data.</text>
</comment>
<dbReference type="InterPro" id="IPR002572">
    <property type="entry name" value="DUF22"/>
</dbReference>
<evidence type="ECO:0000313" key="2">
    <source>
        <dbReference type="EMBL" id="KXA95999.1"/>
    </source>
</evidence>
<evidence type="ECO:0000313" key="3">
    <source>
        <dbReference type="Proteomes" id="UP000070414"/>
    </source>
</evidence>
<dbReference type="Proteomes" id="UP000070414">
    <property type="component" value="Unassembled WGS sequence"/>
</dbReference>
<dbReference type="AlphaFoldDB" id="A0A133UP75"/>
<dbReference type="Pfam" id="PF01629">
    <property type="entry name" value="DUF22"/>
    <property type="match status" value="1"/>
</dbReference>
<gene>
    <name evidence="2" type="ORF">AKJ38_04110</name>
</gene>
<name>A0A133UP75_9EURY</name>
<proteinExistence type="predicted"/>
<feature type="domain" description="DUF22" evidence="1">
    <location>
        <begin position="3"/>
        <end position="107"/>
    </location>
</feature>
<organism evidence="2 3">
    <name type="scientific">candidate division MSBL1 archaeon SCGC-AAA259I14</name>
    <dbReference type="NCBI Taxonomy" id="1698268"/>
    <lineage>
        <taxon>Archaea</taxon>
        <taxon>Methanobacteriati</taxon>
        <taxon>Methanobacteriota</taxon>
        <taxon>candidate division MSBL1</taxon>
    </lineage>
</organism>
<sequence length="144" mass="16649">MSKIVFWDDKGEIQRQDIETTVTSYDLGTLGIWESVISQEDKKVKNDKVEKITIKKIKLPPRAIVIPCIFKRHALGYVESVGSPGKAKKIEEDREIKEVYFRPVSDGEIKTDDLLAVLNVLYARPKGEPSQSEMKWFKRRRMQP</sequence>